<dbReference type="KEGG" id="ebm:SG0102_19640"/>
<dbReference type="InParanoid" id="A0A3G9J7J0"/>
<evidence type="ECO:0000313" key="2">
    <source>
        <dbReference type="Proteomes" id="UP000268059"/>
    </source>
</evidence>
<name>A0A3G9J7J0_9FIRM</name>
<dbReference type="Proteomes" id="UP000268059">
    <property type="component" value="Chromosome"/>
</dbReference>
<accession>A0A3G9J7J0</accession>
<dbReference type="EMBL" id="AP019309">
    <property type="protein sequence ID" value="BBH27030.1"/>
    <property type="molecule type" value="Genomic_DNA"/>
</dbReference>
<dbReference type="AlphaFoldDB" id="A0A3G9J7J0"/>
<protein>
    <submittedName>
        <fullName evidence="1">Uncharacterized protein</fullName>
    </submittedName>
</protein>
<evidence type="ECO:0000313" key="1">
    <source>
        <dbReference type="EMBL" id="BBH27030.1"/>
    </source>
</evidence>
<proteinExistence type="predicted"/>
<sequence length="60" mass="6628">MLSTFLSEALQLPYVPYTVTYLGDVVVSQCPCFIDENTELITAYALLKNAEIDDLPAARS</sequence>
<gene>
    <name evidence="1" type="ORF">SG0102_19640</name>
</gene>
<dbReference type="RefSeq" id="WP_125119800.1">
    <property type="nucleotide sequence ID" value="NZ_AP019309.1"/>
</dbReference>
<reference evidence="1 2" key="1">
    <citation type="submission" date="2018-11" db="EMBL/GenBank/DDBJ databases">
        <title>Novel Erysipelotrichaceae bacterium isolated from small intestine of a swine.</title>
        <authorList>
            <person name="Kim J.S."/>
            <person name="Choe H."/>
            <person name="Lee Y.R."/>
            <person name="Kim K.M."/>
            <person name="Park D.S."/>
        </authorList>
    </citation>
    <scope>NUCLEOTIDE SEQUENCE [LARGE SCALE GENOMIC DNA]</scope>
    <source>
        <strain evidence="1 2">SG0102</strain>
    </source>
</reference>
<keyword evidence="2" id="KW-1185">Reference proteome</keyword>
<organism evidence="1 2">
    <name type="scientific">Intestinibaculum porci</name>
    <dbReference type="NCBI Taxonomy" id="2487118"/>
    <lineage>
        <taxon>Bacteria</taxon>
        <taxon>Bacillati</taxon>
        <taxon>Bacillota</taxon>
        <taxon>Erysipelotrichia</taxon>
        <taxon>Erysipelotrichales</taxon>
        <taxon>Erysipelotrichaceae</taxon>
        <taxon>Intestinibaculum</taxon>
    </lineage>
</organism>